<dbReference type="InterPro" id="IPR038441">
    <property type="entry name" value="THAP_Znf_sf"/>
</dbReference>
<feature type="domain" description="THAP-type" evidence="7">
    <location>
        <begin position="1"/>
        <end position="86"/>
    </location>
</feature>
<evidence type="ECO:0000256" key="5">
    <source>
        <dbReference type="PROSITE-ProRule" id="PRU00309"/>
    </source>
</evidence>
<dbReference type="Gene3D" id="6.20.210.20">
    <property type="entry name" value="THAP domain"/>
    <property type="match status" value="1"/>
</dbReference>
<proteinExistence type="predicted"/>
<keyword evidence="1" id="KW-0479">Metal-binding</keyword>
<evidence type="ECO:0000256" key="1">
    <source>
        <dbReference type="ARBA" id="ARBA00022723"/>
    </source>
</evidence>
<dbReference type="PROSITE" id="PS50950">
    <property type="entry name" value="ZF_THAP"/>
    <property type="match status" value="1"/>
</dbReference>
<feature type="compositionally biased region" description="Polar residues" evidence="6">
    <location>
        <begin position="97"/>
        <end position="116"/>
    </location>
</feature>
<dbReference type="Proteomes" id="UP001642540">
    <property type="component" value="Unassembled WGS sequence"/>
</dbReference>
<feature type="compositionally biased region" description="Polar residues" evidence="6">
    <location>
        <begin position="224"/>
        <end position="239"/>
    </location>
</feature>
<protein>
    <recommendedName>
        <fullName evidence="7">THAP-type domain-containing protein</fullName>
    </recommendedName>
</protein>
<dbReference type="SMART" id="SM00980">
    <property type="entry name" value="THAP"/>
    <property type="match status" value="1"/>
</dbReference>
<evidence type="ECO:0000256" key="2">
    <source>
        <dbReference type="ARBA" id="ARBA00022771"/>
    </source>
</evidence>
<feature type="compositionally biased region" description="Basic and acidic residues" evidence="6">
    <location>
        <begin position="265"/>
        <end position="284"/>
    </location>
</feature>
<sequence length="991" mass="108414">MSGTVCCYSGCKRSYSADKDVSFFVFPADPKRRKKWMDNCGNTELKDMDERQLRRKRICSDHFISKAFSRPESRTALNDSAVPIPAKIPAKPRTTKESTPVPSSKASTSITESVSTPKKPPPKLQKRNSKPDPPTPKASETDNKKDVSGNLESKKIEELPTPEPEKIPTPASTPKGSESPKKTTRAQKNAAKLDPVTPKASEVEGKKSTIGEKEQKKSEVPETVTEQQKAPTPISSPKVTETPKKSPVKSPKKNSKPDPPTQKPSEAEGEKETSGKADLKKSEELIASPAEPKKITPVSTPKGGETPKKPLTKKQKKILKQGVAKPKPPETEAKQDSSENPKPAKKPKLDDTVPVTDEAQKAIPASSAPSGEVLKKKVTKLKKIKKSGPPKAAVLSILENKKLEKKTIGNVDPAVKALVPEAQTKATLELAKSSSESPKVVKKIAKLDGSGSEVPKLIKKVKVVKSDKSGTGAPKLVKKVKVIKSDGSSSDAPKLMKKVAKSVVSSSDTQKVIKKVSKSDGSSSSSPKLIKKVVKSDGSGSEMQKLVKKVVKSEGSRPKLPFYPDACTELASLDSQKGPDENLFEGFYVSLKRFLKLSGRWTIGGVQWDPQGKRKVIMVSEPEISPNGRPCVKRCLQFFEDKALKVFIDGLDMTDVFEMTSYADKEDVAALICRVAEASSCCGVPEMICDDLPYFPTAKKRSTSYFDSECPGIIPTDSYDAICSACTKLRTRVLESRQEEKKRLNERRIRSQEKQFQHPFGEAVYSMFSDLVDETDPSKPKKKRTKETFFRKFLTDTRFKMNGDSGRNERIYVEKPISVDSVSASFQDIVSKLGFSMPNAQKLSKPSLPGSTGARPLTSSLPTPRPRIMPGTSSGMVKVERKHPIHMEHILPFTPGSSFSFEDGQEYELIGEVDAGSTEVVEVKPNPNQYEIIEVDDETLAKLASSKNQVVLLPEVTSSPSNMQVTRIDANDPNLSQILKAINTSHGFKVT</sequence>
<feature type="compositionally biased region" description="Low complexity" evidence="6">
    <location>
        <begin position="83"/>
        <end position="92"/>
    </location>
</feature>
<evidence type="ECO:0000256" key="3">
    <source>
        <dbReference type="ARBA" id="ARBA00022833"/>
    </source>
</evidence>
<organism evidence="8 9">
    <name type="scientific">Orchesella dallaii</name>
    <dbReference type="NCBI Taxonomy" id="48710"/>
    <lineage>
        <taxon>Eukaryota</taxon>
        <taxon>Metazoa</taxon>
        <taxon>Ecdysozoa</taxon>
        <taxon>Arthropoda</taxon>
        <taxon>Hexapoda</taxon>
        <taxon>Collembola</taxon>
        <taxon>Entomobryomorpha</taxon>
        <taxon>Entomobryoidea</taxon>
        <taxon>Orchesellidae</taxon>
        <taxon>Orchesellinae</taxon>
        <taxon>Orchesella</taxon>
    </lineage>
</organism>
<keyword evidence="9" id="KW-1185">Reference proteome</keyword>
<name>A0ABP1S5T3_9HEXA</name>
<feature type="compositionally biased region" description="Basic residues" evidence="6">
    <location>
        <begin position="310"/>
        <end position="319"/>
    </location>
</feature>
<evidence type="ECO:0000259" key="7">
    <source>
        <dbReference type="PROSITE" id="PS50950"/>
    </source>
</evidence>
<evidence type="ECO:0000313" key="9">
    <source>
        <dbReference type="Proteomes" id="UP001642540"/>
    </source>
</evidence>
<dbReference type="SMART" id="SM00692">
    <property type="entry name" value="DM3"/>
    <property type="match status" value="1"/>
</dbReference>
<comment type="caution">
    <text evidence="8">The sequence shown here is derived from an EMBL/GenBank/DDBJ whole genome shotgun (WGS) entry which is preliminary data.</text>
</comment>
<gene>
    <name evidence="8" type="ORF">ODALV1_LOCUS30012</name>
</gene>
<dbReference type="EMBL" id="CAXLJM020000160">
    <property type="protein sequence ID" value="CAL8143954.1"/>
    <property type="molecule type" value="Genomic_DNA"/>
</dbReference>
<keyword evidence="2 5" id="KW-0863">Zinc-finger</keyword>
<keyword evidence="3" id="KW-0862">Zinc</keyword>
<dbReference type="InterPro" id="IPR006612">
    <property type="entry name" value="THAP_Znf"/>
</dbReference>
<accession>A0ABP1S5T3</accession>
<feature type="compositionally biased region" description="Basic and acidic residues" evidence="6">
    <location>
        <begin position="327"/>
        <end position="339"/>
    </location>
</feature>
<evidence type="ECO:0000256" key="4">
    <source>
        <dbReference type="ARBA" id="ARBA00023125"/>
    </source>
</evidence>
<evidence type="ECO:0000313" key="8">
    <source>
        <dbReference type="EMBL" id="CAL8143954.1"/>
    </source>
</evidence>
<feature type="compositionally biased region" description="Basic and acidic residues" evidence="6">
    <location>
        <begin position="201"/>
        <end position="220"/>
    </location>
</feature>
<keyword evidence="4 5" id="KW-0238">DNA-binding</keyword>
<dbReference type="SUPFAM" id="SSF57716">
    <property type="entry name" value="Glucocorticoid receptor-like (DNA-binding domain)"/>
    <property type="match status" value="1"/>
</dbReference>
<feature type="region of interest" description="Disordered" evidence="6">
    <location>
        <begin position="73"/>
        <end position="375"/>
    </location>
</feature>
<feature type="region of interest" description="Disordered" evidence="6">
    <location>
        <begin position="841"/>
        <end position="873"/>
    </location>
</feature>
<reference evidence="8 9" key="1">
    <citation type="submission" date="2024-08" db="EMBL/GenBank/DDBJ databases">
        <authorList>
            <person name="Cucini C."/>
            <person name="Frati F."/>
        </authorList>
    </citation>
    <scope>NUCLEOTIDE SEQUENCE [LARGE SCALE GENOMIC DNA]</scope>
</reference>
<evidence type="ECO:0000256" key="6">
    <source>
        <dbReference type="SAM" id="MobiDB-lite"/>
    </source>
</evidence>
<dbReference type="Pfam" id="PF05485">
    <property type="entry name" value="THAP"/>
    <property type="match status" value="1"/>
</dbReference>
<feature type="compositionally biased region" description="Basic and acidic residues" evidence="6">
    <location>
        <begin position="139"/>
        <end position="166"/>
    </location>
</feature>